<gene>
    <name evidence="1" type="ORF">N5I32_14195</name>
</gene>
<name>A0ABT2NP08_9RHOB</name>
<keyword evidence="2" id="KW-1185">Reference proteome</keyword>
<dbReference type="InterPro" id="IPR027417">
    <property type="entry name" value="P-loop_NTPase"/>
</dbReference>
<sequence length="259" mass="29109">MRTVICHYHIYKNSGTSFDAALHQVFGAAHLSFDGPFPYFGIDRTQLDRIICRNPAGRAFSSHQIRLPAPASLDYRVLAATFLRNPFLRVASIWRFKRGHEDGTRTSDLARRMDFAEWLDHALSDPQEITHVSNAQTRILGEDGTGRTLMRRSAGRMEYDLEQARANLRNVALLGRTDHYEADLARMTRRLKAEGIDFSTPAPLRLNVTEASAGPPEDRVRALLAALPEALAARFVAANDQDVALYDHATRLIEAEDRP</sequence>
<dbReference type="RefSeq" id="WP_261496529.1">
    <property type="nucleotide sequence ID" value="NZ_JAOCQF010000002.1"/>
</dbReference>
<evidence type="ECO:0000313" key="2">
    <source>
        <dbReference type="Proteomes" id="UP001205601"/>
    </source>
</evidence>
<accession>A0ABT2NP08</accession>
<proteinExistence type="predicted"/>
<reference evidence="2" key="1">
    <citation type="submission" date="2023-07" db="EMBL/GenBank/DDBJ databases">
        <title>Defluviimonas sediminis sp. nov., isolated from mangrove sediment.</title>
        <authorList>
            <person name="Liu L."/>
            <person name="Li J."/>
            <person name="Huang Y."/>
            <person name="Pan J."/>
            <person name="Li M."/>
        </authorList>
    </citation>
    <scope>NUCLEOTIDE SEQUENCE [LARGE SCALE GENOMIC DNA]</scope>
    <source>
        <strain evidence="2">FT324</strain>
    </source>
</reference>
<dbReference type="Proteomes" id="UP001205601">
    <property type="component" value="Unassembled WGS sequence"/>
</dbReference>
<dbReference type="EMBL" id="JAOCQF010000002">
    <property type="protein sequence ID" value="MCT8330672.1"/>
    <property type="molecule type" value="Genomic_DNA"/>
</dbReference>
<evidence type="ECO:0000313" key="1">
    <source>
        <dbReference type="EMBL" id="MCT8330672.1"/>
    </source>
</evidence>
<protein>
    <submittedName>
        <fullName evidence="1">Sulfotransferase family 2 domain-containing protein</fullName>
    </submittedName>
</protein>
<comment type="caution">
    <text evidence="1">The sequence shown here is derived from an EMBL/GenBank/DDBJ whole genome shotgun (WGS) entry which is preliminary data.</text>
</comment>
<dbReference type="Gene3D" id="3.40.50.300">
    <property type="entry name" value="P-loop containing nucleotide triphosphate hydrolases"/>
    <property type="match status" value="1"/>
</dbReference>
<organism evidence="1 2">
    <name type="scientific">Albidovulum sediminis</name>
    <dbReference type="NCBI Taxonomy" id="3066345"/>
    <lineage>
        <taxon>Bacteria</taxon>
        <taxon>Pseudomonadati</taxon>
        <taxon>Pseudomonadota</taxon>
        <taxon>Alphaproteobacteria</taxon>
        <taxon>Rhodobacterales</taxon>
        <taxon>Paracoccaceae</taxon>
        <taxon>Albidovulum</taxon>
    </lineage>
</organism>